<gene>
    <name evidence="7" type="ORF">TSOC_004169</name>
</gene>
<keyword evidence="1" id="KW-0157">Chromophore</keyword>
<dbReference type="EMBL" id="PGGS01000099">
    <property type="protein sequence ID" value="PNH09214.1"/>
    <property type="molecule type" value="Genomic_DNA"/>
</dbReference>
<evidence type="ECO:0000259" key="5">
    <source>
        <dbReference type="Pfam" id="PF13426"/>
    </source>
</evidence>
<dbReference type="GO" id="GO:0009881">
    <property type="term" value="F:photoreceptor activity"/>
    <property type="evidence" value="ECO:0007669"/>
    <property type="project" value="UniProtKB-KW"/>
</dbReference>
<sequence>MGGGWGGVDGRDFLQLWLLVVNPSYGWVIGAKTKVWQVVSFIQLNDFLAARGYTTFLVLLYVFVGLLAVNLVISVWVAHSFSNNRFEFVWPIQFLRWFGLIFYQLDPNSTNSPSTLTWQSRSYLVLDRSPQVLDIATLTLLLVTLDCNYFNVPASIRFHNQEFPDVMCWSMPHIAHVGVSVASIVVFYIMATSMVVSEVEVGGMGSRALMLNPLTRNYMGMAHTRVEGIAFTMKVAATVASVMVSSSVKWLAIVYLACFTVLFYLHVKWVPFIYSTLNYVRCGSYATVLYCSILLVAMAFGPSGDSAYSHQKVVTMAMWIGIAPAALAGAAACHLRLRHFNRYVLRRFRDAEPNMKSKFIYRFEDAREVEIAARCCRRWIDEDTPEPEAVAMSEQVIKAGMIQLPQDPYMIILYSSFLIDVQGSHQSGFTQLQTAKKQSPGLFEQFAIFSREQEHTQRSSGANGGGDSAVDLVAYVVFQRNHRVVVRAHREALIAMRSFWGLLLRNRVDFNQLSRALNRIEVRVTVKAAEHAYRDVLARQSSSTRLIRLYGKFLESIKFDPWAASKWYTEADRLDDEAEQTRDAMQLGGVETMLPGGKSERGRASIEGLAIVCVNAQSVVQVASPEAHAMLGYNRNELKGKNIGVIMPAPFGDRHAAYMRKYIQTGQASMLKGQQEIVVVTKTKQVLAVTLRVAKVSGLNEDSVFLGVLEPAAALPNEARAWVLGNGTIIAVDELFCDWLGYEQSDLLGKAVVDAVVDTETLGTIIKIFSRDATAPPKRNRRSSTFMPDAQLGTSSEQKQTQQLDNLLFGEKAPIADKHGVMYAGPGGKISTSLPRTAWRHKFSDPLLFDTVIVAGAFGSVKVHKILLRRSPAPPALVARSPAPYPYLGPRYWDLVLVSDQSGRILHATTALATMLGRTLDSIRSGGLRMLVPEPYSMLHGPYWQELSNAQSHHPVTRGAPPPHSCRSGLAVSLSAWGEQGPMVKSFRLSIGQRLAGGSGSAKVHIVALESIHMYEALAERRLRFTVDLRGTVTDTETAPTELFGLYPLDLRGQSIARVVDLFKLEMLEGPGGSFGEPRKPAPAAGALGRGESLDGPDLLAEALEGALAGVADPNGAAITRALLELGKRASESPNCSWRVGVMAPPDAEARQELEQLAQVFGPEDTQAAAELMGLKVVPAVMRVRLVRKLRPAWGALGTQSLAPTQSGGFLIASAGVQTLGLCLEVELWRADLLSGVLEVDENGRVLRADATCGLGQSGLVLGASPPALVGTAVADLLPLPPGGVEALFGPRPVAGGAFTGTDGKAALAARGGLKQRKSTKHKVGEPIVLTARHRGDGCAVELRVQAVRRAGPAGCAYLMLQPVRPTTVQPGFTRWLYSGDTSGLMVEQARRRTGVGYIEAQQDNPLGGRERLMEIGAASYKKRFTSELGYGPGSYHRKGVSTTGLLYPSSSMKRATSSDRLEAAAMPLCAPVIVPPPPAFLGLSAQSISQARITSQGIALASHSNSVSANGGPLAQSDLATNCDVLESAASTRPPSLLTSTSRLGRVQLLQASSAHDYTAQQDIRASYSSLSTGINVMSSAAGELVPTRFDSNSRQHCNAPALPHQATSKSPDRVKVEDGSKHMSRPGSAMTGSSRSMSRSIVSAWILDNDQDQLAPVHQAVPRQGAAANGMNKDATHMKSSDGSMSSEASQQQGGSDSDMSDELDGPQGAQPGVSDPGYPGGDDGGTGTSGTDLEIESEAGGHVTNYGVGKRFKKLQRILSSPLAEQAALKLRAHVIILIVLMLLAHTATFGVLYSKLKVQKEAVTDLNSVAMASRRVHEVAINGRLLATLYTGNSYVEGLAQFGDLLEDTLADTYADTERLMMELKELHHGVYLGFHTPRRIPTDFGLRTTHVSCMHMQDIWDSPLINITLFYDENDPAAPGHLMHQASEELPSSSRMMGLWDAGNLYLAKSLDLYNNGDSIVAKGTNFTAWSTWRFIQANGPPVIFPAYMATLDAMVRLTVQESNSIYQLQLVILCLEGGLLCFAASFYMWITAAKFAHWRHSLYSVFLQIPIGVARGLATMSLQLEADEEDDENGVAADHDPSAHAYGNAKTTDKKGVRMDASVGGNTNAMSFSLGLKGLENSSPGEPGNGAPDTGGRSSSSGRFFRTGGGLFSALAFWRGRGKVLPRRPEGKTKRHLVPSRILSYALVAPFIIWGIAIIAVNLVGYRTLQGMSAPIAALNVVNEALMRFHRVIYYTLEVAGALSMAARTYFKGDLAQELTLWKTVVSVMLRGEEALGDMGSTTISADIYEHYSLASTGALFSGSSRPANLLFFTEACVAELSNGCQPEGSPYYQITRNGLDVLLKAQFSSVESLLHQTDDASGLNSTEFNMLWATGQSDMEGGLVTMSALFHSDVQDAYSNVEVQQITMFAMMCVMVVGFSLIALRPFVPFAKNEMRRIAELLSQLPTEVDVEGLLTRVILGPGSVKAAGAGGAGAAAGKPVNTGLTQSATMRRSTSVASMKIAAGGSMK</sequence>
<feature type="compositionally biased region" description="Basic and acidic residues" evidence="3">
    <location>
        <begin position="1612"/>
        <end position="1623"/>
    </location>
</feature>
<comment type="caution">
    <text evidence="7">The sequence shown here is derived from an EMBL/GenBank/DDBJ whole genome shotgun (WGS) entry which is preliminary data.</text>
</comment>
<feature type="compositionally biased region" description="Low complexity" evidence="3">
    <location>
        <begin position="1629"/>
        <end position="1639"/>
    </location>
</feature>
<feature type="region of interest" description="Disordered" evidence="3">
    <location>
        <begin position="775"/>
        <end position="797"/>
    </location>
</feature>
<feature type="transmembrane region" description="Helical" evidence="4">
    <location>
        <begin position="2415"/>
        <end position="2435"/>
    </location>
</feature>
<feature type="region of interest" description="Disordered" evidence="3">
    <location>
        <begin position="1665"/>
        <end position="1741"/>
    </location>
</feature>
<feature type="transmembrane region" description="Helical" evidence="4">
    <location>
        <begin position="2188"/>
        <end position="2212"/>
    </location>
</feature>
<dbReference type="Proteomes" id="UP000236333">
    <property type="component" value="Unassembled WGS sequence"/>
</dbReference>
<feature type="transmembrane region" description="Helical" evidence="4">
    <location>
        <begin position="250"/>
        <end position="267"/>
    </location>
</feature>
<dbReference type="NCBIfam" id="TIGR00229">
    <property type="entry name" value="sensory_box"/>
    <property type="match status" value="1"/>
</dbReference>
<dbReference type="InterPro" id="IPR057352">
    <property type="entry name" value="TPR_TmcB/C"/>
</dbReference>
<feature type="domain" description="TmcB/TmcC TPR repeats" evidence="6">
    <location>
        <begin position="462"/>
        <end position="580"/>
    </location>
</feature>
<dbReference type="OrthoDB" id="545912at2759"/>
<dbReference type="SUPFAM" id="SSF55785">
    <property type="entry name" value="PYP-like sensor domain (PAS domain)"/>
    <property type="match status" value="1"/>
</dbReference>
<evidence type="ECO:0000313" key="8">
    <source>
        <dbReference type="Proteomes" id="UP000236333"/>
    </source>
</evidence>
<keyword evidence="8" id="KW-1185">Reference proteome</keyword>
<feature type="non-terminal residue" evidence="7">
    <location>
        <position position="2516"/>
    </location>
</feature>
<evidence type="ECO:0000256" key="2">
    <source>
        <dbReference type="ARBA" id="ARBA00022606"/>
    </source>
</evidence>
<feature type="transmembrane region" description="Helical" evidence="4">
    <location>
        <begin position="174"/>
        <end position="197"/>
    </location>
</feature>
<dbReference type="InterPro" id="IPR035965">
    <property type="entry name" value="PAS-like_dom_sf"/>
</dbReference>
<keyword evidence="4" id="KW-1133">Transmembrane helix</keyword>
<feature type="region of interest" description="Disordered" evidence="3">
    <location>
        <begin position="2075"/>
        <end position="2097"/>
    </location>
</feature>
<dbReference type="InterPro" id="IPR000014">
    <property type="entry name" value="PAS"/>
</dbReference>
<name>A0A2J8A9L2_9CHLO</name>
<dbReference type="PANTHER" id="PTHR31600:SF2">
    <property type="entry name" value="GAMETE ENRICHED GENE 10 PROTEIN-RELATED"/>
    <property type="match status" value="1"/>
</dbReference>
<keyword evidence="4" id="KW-0472">Membrane</keyword>
<accession>A0A2J8A9L2</accession>
<dbReference type="InterPro" id="IPR052994">
    <property type="entry name" value="Tiny_macrocysts_regulators"/>
</dbReference>
<keyword evidence="1" id="KW-0675">Receptor</keyword>
<protein>
    <submittedName>
        <fullName evidence="7">Tiny macrocysts protein B</fullName>
    </submittedName>
</protein>
<keyword evidence="2" id="KW-0716">Sensory transduction</keyword>
<feature type="transmembrane region" description="Helical" evidence="4">
    <location>
        <begin position="53"/>
        <end position="76"/>
    </location>
</feature>
<dbReference type="Gene3D" id="3.30.450.20">
    <property type="entry name" value="PAS domain"/>
    <property type="match status" value="1"/>
</dbReference>
<feature type="transmembrane region" description="Helical" evidence="4">
    <location>
        <begin position="313"/>
        <end position="337"/>
    </location>
</feature>
<feature type="transmembrane region" description="Helical" evidence="4">
    <location>
        <begin position="1778"/>
        <end position="1797"/>
    </location>
</feature>
<evidence type="ECO:0000256" key="1">
    <source>
        <dbReference type="ARBA" id="ARBA00022543"/>
    </source>
</evidence>
<evidence type="ECO:0000313" key="7">
    <source>
        <dbReference type="EMBL" id="PNH09214.1"/>
    </source>
</evidence>
<feature type="region of interest" description="Disordered" evidence="3">
    <location>
        <begin position="1072"/>
        <end position="1091"/>
    </location>
</feature>
<evidence type="ECO:0000256" key="3">
    <source>
        <dbReference type="SAM" id="MobiDB-lite"/>
    </source>
</evidence>
<keyword evidence="1" id="KW-0600">Photoreceptor protein</keyword>
<feature type="compositionally biased region" description="Low complexity" evidence="3">
    <location>
        <begin position="1685"/>
        <end position="1700"/>
    </location>
</feature>
<feature type="transmembrane region" description="Helical" evidence="4">
    <location>
        <begin position="2012"/>
        <end position="2036"/>
    </location>
</feature>
<feature type="region of interest" description="Disordered" evidence="3">
    <location>
        <begin position="1592"/>
        <end position="1639"/>
    </location>
</feature>
<keyword evidence="4" id="KW-0812">Transmembrane</keyword>
<feature type="domain" description="PAS" evidence="5">
    <location>
        <begin position="610"/>
        <end position="698"/>
    </location>
</feature>
<feature type="transmembrane region" description="Helical" evidence="4">
    <location>
        <begin position="279"/>
        <end position="301"/>
    </location>
</feature>
<evidence type="ECO:0000256" key="4">
    <source>
        <dbReference type="SAM" id="Phobius"/>
    </source>
</evidence>
<reference evidence="7 8" key="1">
    <citation type="journal article" date="2017" name="Mol. Biol. Evol.">
        <title>The 4-celled Tetrabaena socialis nuclear genome reveals the essential components for genetic control of cell number at the origin of multicellularity in the volvocine lineage.</title>
        <authorList>
            <person name="Featherston J."/>
            <person name="Arakaki Y."/>
            <person name="Hanschen E.R."/>
            <person name="Ferris P.J."/>
            <person name="Michod R.E."/>
            <person name="Olson B.J.S.C."/>
            <person name="Nozaki H."/>
            <person name="Durand P.M."/>
        </authorList>
    </citation>
    <scope>NUCLEOTIDE SEQUENCE [LARGE SCALE GENOMIC DNA]</scope>
    <source>
        <strain evidence="7 8">NIES-571</strain>
    </source>
</reference>
<dbReference type="CDD" id="cd00130">
    <property type="entry name" value="PAS"/>
    <property type="match status" value="1"/>
</dbReference>
<proteinExistence type="predicted"/>
<organism evidence="7 8">
    <name type="scientific">Tetrabaena socialis</name>
    <dbReference type="NCBI Taxonomy" id="47790"/>
    <lineage>
        <taxon>Eukaryota</taxon>
        <taxon>Viridiplantae</taxon>
        <taxon>Chlorophyta</taxon>
        <taxon>core chlorophytes</taxon>
        <taxon>Chlorophyceae</taxon>
        <taxon>CS clade</taxon>
        <taxon>Chlamydomonadales</taxon>
        <taxon>Tetrabaenaceae</taxon>
        <taxon>Tetrabaena</taxon>
    </lineage>
</organism>
<dbReference type="Pfam" id="PF25474">
    <property type="entry name" value="TPR_TmcB"/>
    <property type="match status" value="1"/>
</dbReference>
<dbReference type="PANTHER" id="PTHR31600">
    <property type="entry name" value="TINY MACROCYSTS PROTEIN B-RELATED"/>
    <property type="match status" value="1"/>
</dbReference>
<dbReference type="Pfam" id="PF13426">
    <property type="entry name" value="PAS_9"/>
    <property type="match status" value="1"/>
</dbReference>
<feature type="transmembrane region" description="Helical" evidence="4">
    <location>
        <begin position="226"/>
        <end position="244"/>
    </location>
</feature>
<feature type="region of interest" description="Disordered" evidence="3">
    <location>
        <begin position="2127"/>
        <end position="2147"/>
    </location>
</feature>
<evidence type="ECO:0000259" key="6">
    <source>
        <dbReference type="Pfam" id="PF25474"/>
    </source>
</evidence>
<feature type="compositionally biased region" description="Gly residues" evidence="3">
    <location>
        <begin position="1721"/>
        <end position="1731"/>
    </location>
</feature>